<dbReference type="GO" id="GO:0015074">
    <property type="term" value="P:DNA integration"/>
    <property type="evidence" value="ECO:0007669"/>
    <property type="project" value="UniProtKB-KW"/>
</dbReference>
<dbReference type="InterPro" id="IPR011010">
    <property type="entry name" value="DNA_brk_join_enz"/>
</dbReference>
<dbReference type="AlphaFoldDB" id="A0A3S3UM57"/>
<keyword evidence="7" id="KW-1185">Reference proteome</keyword>
<dbReference type="Gene3D" id="1.10.443.10">
    <property type="entry name" value="Intergrase catalytic core"/>
    <property type="match status" value="1"/>
</dbReference>
<dbReference type="SUPFAM" id="SSF56349">
    <property type="entry name" value="DNA breaking-rejoining enzymes"/>
    <property type="match status" value="1"/>
</dbReference>
<comment type="similarity">
    <text evidence="1">Belongs to the 'phage' integrase family.</text>
</comment>
<dbReference type="InterPro" id="IPR002104">
    <property type="entry name" value="Integrase_catalytic"/>
</dbReference>
<keyword evidence="2" id="KW-0229">DNA integration</keyword>
<dbReference type="GO" id="GO:0006310">
    <property type="term" value="P:DNA recombination"/>
    <property type="evidence" value="ECO:0007669"/>
    <property type="project" value="UniProtKB-KW"/>
</dbReference>
<evidence type="ECO:0000313" key="6">
    <source>
        <dbReference type="EMBL" id="RWX57200.1"/>
    </source>
</evidence>
<evidence type="ECO:0000313" key="7">
    <source>
        <dbReference type="Proteomes" id="UP000287563"/>
    </source>
</evidence>
<keyword evidence="4" id="KW-0233">DNA recombination</keyword>
<reference evidence="6 7" key="1">
    <citation type="submission" date="2018-11" db="EMBL/GenBank/DDBJ databases">
        <title>Photobacterium sp. BEI247 sp. nov., a marine bacterium isolated from Yongle Blue Hole in the South China Sea.</title>
        <authorList>
            <person name="Wang X."/>
        </authorList>
    </citation>
    <scope>NUCLEOTIDE SEQUENCE [LARGE SCALE GENOMIC DNA]</scope>
    <source>
        <strain evidence="7">BEI247</strain>
    </source>
</reference>
<evidence type="ECO:0000256" key="2">
    <source>
        <dbReference type="ARBA" id="ARBA00022908"/>
    </source>
</evidence>
<dbReference type="InterPro" id="IPR050808">
    <property type="entry name" value="Phage_Integrase"/>
</dbReference>
<accession>A0A3S3UM57</accession>
<dbReference type="InterPro" id="IPR013762">
    <property type="entry name" value="Integrase-like_cat_sf"/>
</dbReference>
<dbReference type="Gene3D" id="3.30.160.390">
    <property type="entry name" value="Integrase, DNA-binding domain"/>
    <property type="match status" value="1"/>
</dbReference>
<dbReference type="PANTHER" id="PTHR30629">
    <property type="entry name" value="PROPHAGE INTEGRASE"/>
    <property type="match status" value="1"/>
</dbReference>
<dbReference type="Proteomes" id="UP000287563">
    <property type="component" value="Unassembled WGS sequence"/>
</dbReference>
<keyword evidence="3" id="KW-0238">DNA-binding</keyword>
<dbReference type="Gene3D" id="1.10.150.130">
    <property type="match status" value="1"/>
</dbReference>
<dbReference type="RefSeq" id="WP_128782510.1">
    <property type="nucleotide sequence ID" value="NZ_RJLM01000001.1"/>
</dbReference>
<evidence type="ECO:0000256" key="4">
    <source>
        <dbReference type="ARBA" id="ARBA00023172"/>
    </source>
</evidence>
<dbReference type="Pfam" id="PF00589">
    <property type="entry name" value="Phage_integrase"/>
    <property type="match status" value="1"/>
</dbReference>
<dbReference type="GO" id="GO:0003677">
    <property type="term" value="F:DNA binding"/>
    <property type="evidence" value="ECO:0007669"/>
    <property type="project" value="UniProtKB-KW"/>
</dbReference>
<protein>
    <submittedName>
        <fullName evidence="6">DUF4102 domain-containing protein</fullName>
    </submittedName>
</protein>
<evidence type="ECO:0000256" key="1">
    <source>
        <dbReference type="ARBA" id="ARBA00008857"/>
    </source>
</evidence>
<dbReference type="Pfam" id="PF13356">
    <property type="entry name" value="Arm-DNA-bind_3"/>
    <property type="match status" value="1"/>
</dbReference>
<proteinExistence type="inferred from homology"/>
<dbReference type="InterPro" id="IPR010998">
    <property type="entry name" value="Integrase_recombinase_N"/>
</dbReference>
<dbReference type="PANTHER" id="PTHR30629:SF2">
    <property type="entry name" value="PROPHAGE INTEGRASE INTS-RELATED"/>
    <property type="match status" value="1"/>
</dbReference>
<evidence type="ECO:0000256" key="3">
    <source>
        <dbReference type="ARBA" id="ARBA00023125"/>
    </source>
</evidence>
<dbReference type="OrthoDB" id="9795573at2"/>
<dbReference type="InterPro" id="IPR025166">
    <property type="entry name" value="Integrase_DNA_bind_dom"/>
</dbReference>
<dbReference type="CDD" id="cd00801">
    <property type="entry name" value="INT_P4_C"/>
    <property type="match status" value="1"/>
</dbReference>
<dbReference type="EMBL" id="RJLM01000001">
    <property type="protein sequence ID" value="RWX57200.1"/>
    <property type="molecule type" value="Genomic_DNA"/>
</dbReference>
<gene>
    <name evidence="6" type="ORF">EDI28_03985</name>
</gene>
<feature type="domain" description="Tyr recombinase" evidence="5">
    <location>
        <begin position="206"/>
        <end position="380"/>
    </location>
</feature>
<organism evidence="6 7">
    <name type="scientific">Photobacterium chitinilyticum</name>
    <dbReference type="NCBI Taxonomy" id="2485123"/>
    <lineage>
        <taxon>Bacteria</taxon>
        <taxon>Pseudomonadati</taxon>
        <taxon>Pseudomonadota</taxon>
        <taxon>Gammaproteobacteria</taxon>
        <taxon>Vibrionales</taxon>
        <taxon>Vibrionaceae</taxon>
        <taxon>Photobacterium</taxon>
    </lineage>
</organism>
<sequence length="395" mass="45361">MSILDRQLKLISKQETYDGPTELNDGEGLIARITSSAVITFQYRCRFNGTNLRVKIGKYPATSLKEARRKHKIMMELRESGRNPEIANGVGGSGEQDFVTLDDCVNYWLKHFVPSLKKGTQALYRSFSNNYFLGTFPDRNVETIPAREWMQWLDSISAEKPKTANSIFTTLRACLNFCKSKFIIERTDLDRIKKQNVGMRPENGSRVPTWSELAQIWLAIERSRASTSNKTLHQLTMLWGNRLSELRLARRSHFDMKAGIWTVPKELSKTNKPIRRPIPTKVRSILERVMATYDDVLFPGQDLNTPISIAAANRYIRRIRENLPLEHWRTHDFRRSLSTGASELGVMPHVVEKMLGHELGGVLAVYNKHDWLDGQLEAYERYADKLTAFLDNNDG</sequence>
<name>A0A3S3UM57_9GAMM</name>
<dbReference type="PROSITE" id="PS51898">
    <property type="entry name" value="TYR_RECOMBINASE"/>
    <property type="match status" value="1"/>
</dbReference>
<evidence type="ECO:0000259" key="5">
    <source>
        <dbReference type="PROSITE" id="PS51898"/>
    </source>
</evidence>
<dbReference type="InterPro" id="IPR038488">
    <property type="entry name" value="Integrase_DNA-bd_sf"/>
</dbReference>
<comment type="caution">
    <text evidence="6">The sequence shown here is derived from an EMBL/GenBank/DDBJ whole genome shotgun (WGS) entry which is preliminary data.</text>
</comment>